<dbReference type="PRINTS" id="PR00413">
    <property type="entry name" value="HADHALOGNASE"/>
</dbReference>
<dbReference type="InterPro" id="IPR023198">
    <property type="entry name" value="PGP-like_dom2"/>
</dbReference>
<gene>
    <name evidence="1" type="ORF">H9Q79_09635</name>
</gene>
<dbReference type="InterPro" id="IPR023214">
    <property type="entry name" value="HAD_sf"/>
</dbReference>
<dbReference type="PANTHER" id="PTHR18901">
    <property type="entry name" value="2-DEOXYGLUCOSE-6-PHOSPHATE PHOSPHATASE 2"/>
    <property type="match status" value="1"/>
</dbReference>
<evidence type="ECO:0000313" key="1">
    <source>
        <dbReference type="EMBL" id="QNM07215.1"/>
    </source>
</evidence>
<evidence type="ECO:0000313" key="2">
    <source>
        <dbReference type="Proteomes" id="UP000515860"/>
    </source>
</evidence>
<dbReference type="InterPro" id="IPR036412">
    <property type="entry name" value="HAD-like_sf"/>
</dbReference>
<dbReference type="NCBIfam" id="TIGR01509">
    <property type="entry name" value="HAD-SF-IA-v3"/>
    <property type="match status" value="1"/>
</dbReference>
<organism evidence="1 2">
    <name type="scientific">Wansuia hejianensis</name>
    <dbReference type="NCBI Taxonomy" id="2763667"/>
    <lineage>
        <taxon>Bacteria</taxon>
        <taxon>Bacillati</taxon>
        <taxon>Bacillota</taxon>
        <taxon>Clostridia</taxon>
        <taxon>Lachnospirales</taxon>
        <taxon>Lachnospiraceae</taxon>
        <taxon>Wansuia</taxon>
    </lineage>
</organism>
<dbReference type="RefSeq" id="WP_118647412.1">
    <property type="nucleotide sequence ID" value="NZ_CP060635.1"/>
</dbReference>
<dbReference type="Proteomes" id="UP000515860">
    <property type="component" value="Chromosome"/>
</dbReference>
<dbReference type="SUPFAM" id="SSF56784">
    <property type="entry name" value="HAD-like"/>
    <property type="match status" value="1"/>
</dbReference>
<dbReference type="InterPro" id="IPR006439">
    <property type="entry name" value="HAD-SF_hydro_IA"/>
</dbReference>
<dbReference type="SFLD" id="SFLDS00003">
    <property type="entry name" value="Haloacid_Dehalogenase"/>
    <property type="match status" value="1"/>
</dbReference>
<dbReference type="Gene3D" id="3.40.50.1000">
    <property type="entry name" value="HAD superfamily/HAD-like"/>
    <property type="match status" value="1"/>
</dbReference>
<sequence>MERQWPLAVIFDMDGLMFGTEQQIQRAWDAVGPEFAGEPMGYNIYQTMGMNRTLRVRYFKEKYGEDFPFDSFEQAYRLQVREYIRREGVPIKPGLLPLLELLRREGIPAVVATGSSRVHAMENLERAAVLDYFQFVIAGDMVRYAKPDPEIYRVTCEKLGIRPEEALVLEDSWNGVKSSYAAGVPVILVPDLQKDSSPVRGQYYQKMESLTEVAEWLCRLRYPEVYDAAAVPDVQKET</sequence>
<dbReference type="AlphaFoldDB" id="A0A7G9G8T3"/>
<dbReference type="Pfam" id="PF00702">
    <property type="entry name" value="Hydrolase"/>
    <property type="match status" value="1"/>
</dbReference>
<reference evidence="1 2" key="1">
    <citation type="submission" date="2020-08" db="EMBL/GenBank/DDBJ databases">
        <authorList>
            <person name="Liu C."/>
            <person name="Sun Q."/>
        </authorList>
    </citation>
    <scope>NUCLEOTIDE SEQUENCE [LARGE SCALE GENOMIC DNA]</scope>
    <source>
        <strain evidence="1 2">NSJ-29</strain>
    </source>
</reference>
<accession>A0A7G9G8T3</accession>
<keyword evidence="2" id="KW-1185">Reference proteome</keyword>
<proteinExistence type="predicted"/>
<dbReference type="SFLD" id="SFLDG01129">
    <property type="entry name" value="C1.5:_HAD__Beta-PGM__Phosphata"/>
    <property type="match status" value="1"/>
</dbReference>
<dbReference type="KEGG" id="whj:H9Q79_09635"/>
<name>A0A7G9G8T3_9FIRM</name>
<dbReference type="EMBL" id="CP060635">
    <property type="protein sequence ID" value="QNM07215.1"/>
    <property type="molecule type" value="Genomic_DNA"/>
</dbReference>
<protein>
    <submittedName>
        <fullName evidence="1">HAD family phosphatase</fullName>
    </submittedName>
</protein>
<dbReference type="PANTHER" id="PTHR18901:SF38">
    <property type="entry name" value="PSEUDOURIDINE-5'-PHOSPHATASE"/>
    <property type="match status" value="1"/>
</dbReference>
<dbReference type="Gene3D" id="1.10.150.240">
    <property type="entry name" value="Putative phosphatase, domain 2"/>
    <property type="match status" value="1"/>
</dbReference>